<proteinExistence type="predicted"/>
<dbReference type="AlphaFoldDB" id="A0A453EPL7"/>
<dbReference type="Gramene" id="AET3Gv20416900.9">
    <property type="protein sequence ID" value="AET3Gv20416900.9"/>
    <property type="gene ID" value="AET3Gv20416900"/>
</dbReference>
<reference evidence="2" key="2">
    <citation type="journal article" date="2017" name="Nat. Plants">
        <title>The Aegilops tauschii genome reveals multiple impacts of transposons.</title>
        <authorList>
            <person name="Zhao G."/>
            <person name="Zou C."/>
            <person name="Li K."/>
            <person name="Wang K."/>
            <person name="Li T."/>
            <person name="Gao L."/>
            <person name="Zhang X."/>
            <person name="Wang H."/>
            <person name="Yang Z."/>
            <person name="Liu X."/>
            <person name="Jiang W."/>
            <person name="Mao L."/>
            <person name="Kong X."/>
            <person name="Jiao Y."/>
            <person name="Jia J."/>
        </authorList>
    </citation>
    <scope>NUCLEOTIDE SEQUENCE [LARGE SCALE GENOMIC DNA]</scope>
    <source>
        <strain evidence="2">cv. AL8/78</strain>
    </source>
</reference>
<evidence type="ECO:0000313" key="1">
    <source>
        <dbReference type="EnsemblPlants" id="AET3Gv20416900.9"/>
    </source>
</evidence>
<dbReference type="EnsemblPlants" id="AET3Gv20416900.9">
    <property type="protein sequence ID" value="AET3Gv20416900.9"/>
    <property type="gene ID" value="AET3Gv20416900"/>
</dbReference>
<keyword evidence="2" id="KW-1185">Reference proteome</keyword>
<organism evidence="1 2">
    <name type="scientific">Aegilops tauschii subsp. strangulata</name>
    <name type="common">Goatgrass</name>
    <dbReference type="NCBI Taxonomy" id="200361"/>
    <lineage>
        <taxon>Eukaryota</taxon>
        <taxon>Viridiplantae</taxon>
        <taxon>Streptophyta</taxon>
        <taxon>Embryophyta</taxon>
        <taxon>Tracheophyta</taxon>
        <taxon>Spermatophyta</taxon>
        <taxon>Magnoliopsida</taxon>
        <taxon>Liliopsida</taxon>
        <taxon>Poales</taxon>
        <taxon>Poaceae</taxon>
        <taxon>BOP clade</taxon>
        <taxon>Pooideae</taxon>
        <taxon>Triticodae</taxon>
        <taxon>Triticeae</taxon>
        <taxon>Triticinae</taxon>
        <taxon>Aegilops</taxon>
    </lineage>
</organism>
<name>A0A453EPL7_AEGTS</name>
<reference evidence="1" key="3">
    <citation type="journal article" date="2017" name="Nature">
        <title>Genome sequence of the progenitor of the wheat D genome Aegilops tauschii.</title>
        <authorList>
            <person name="Luo M.C."/>
            <person name="Gu Y.Q."/>
            <person name="Puiu D."/>
            <person name="Wang H."/>
            <person name="Twardziok S.O."/>
            <person name="Deal K.R."/>
            <person name="Huo N."/>
            <person name="Zhu T."/>
            <person name="Wang L."/>
            <person name="Wang Y."/>
            <person name="McGuire P.E."/>
            <person name="Liu S."/>
            <person name="Long H."/>
            <person name="Ramasamy R.K."/>
            <person name="Rodriguez J.C."/>
            <person name="Van S.L."/>
            <person name="Yuan L."/>
            <person name="Wang Z."/>
            <person name="Xia Z."/>
            <person name="Xiao L."/>
            <person name="Anderson O.D."/>
            <person name="Ouyang S."/>
            <person name="Liang Y."/>
            <person name="Zimin A.V."/>
            <person name="Pertea G."/>
            <person name="Qi P."/>
            <person name="Bennetzen J.L."/>
            <person name="Dai X."/>
            <person name="Dawson M.W."/>
            <person name="Muller H.G."/>
            <person name="Kugler K."/>
            <person name="Rivarola-Duarte L."/>
            <person name="Spannagl M."/>
            <person name="Mayer K.F.X."/>
            <person name="Lu F.H."/>
            <person name="Bevan M.W."/>
            <person name="Leroy P."/>
            <person name="Li P."/>
            <person name="You F.M."/>
            <person name="Sun Q."/>
            <person name="Liu Z."/>
            <person name="Lyons E."/>
            <person name="Wicker T."/>
            <person name="Salzberg S.L."/>
            <person name="Devos K.M."/>
            <person name="Dvorak J."/>
        </authorList>
    </citation>
    <scope>NUCLEOTIDE SEQUENCE [LARGE SCALE GENOMIC DNA]</scope>
    <source>
        <strain evidence="1">cv. AL8/78</strain>
    </source>
</reference>
<reference evidence="1" key="4">
    <citation type="submission" date="2019-03" db="UniProtKB">
        <authorList>
            <consortium name="EnsemblPlants"/>
        </authorList>
    </citation>
    <scope>IDENTIFICATION</scope>
</reference>
<accession>A0A453EPL7</accession>
<dbReference type="Proteomes" id="UP000015105">
    <property type="component" value="Chromosome 3D"/>
</dbReference>
<reference evidence="2" key="1">
    <citation type="journal article" date="2014" name="Science">
        <title>Ancient hybridizations among the ancestral genomes of bread wheat.</title>
        <authorList>
            <consortium name="International Wheat Genome Sequencing Consortium,"/>
            <person name="Marcussen T."/>
            <person name="Sandve S.R."/>
            <person name="Heier L."/>
            <person name="Spannagl M."/>
            <person name="Pfeifer M."/>
            <person name="Jakobsen K.S."/>
            <person name="Wulff B.B."/>
            <person name="Steuernagel B."/>
            <person name="Mayer K.F."/>
            <person name="Olsen O.A."/>
        </authorList>
    </citation>
    <scope>NUCLEOTIDE SEQUENCE [LARGE SCALE GENOMIC DNA]</scope>
    <source>
        <strain evidence="2">cv. AL8/78</strain>
    </source>
</reference>
<protein>
    <submittedName>
        <fullName evidence="1">Uncharacterized protein</fullName>
    </submittedName>
</protein>
<evidence type="ECO:0000313" key="2">
    <source>
        <dbReference type="Proteomes" id="UP000015105"/>
    </source>
</evidence>
<sequence length="66" mass="7859">MMRQTEILKINRESVIMCQFIEKLSIASCCLLVYGLRLLPEDWKQNQNHFSWLQMQLATICLLVWS</sequence>
<reference evidence="1" key="5">
    <citation type="journal article" date="2021" name="G3 (Bethesda)">
        <title>Aegilops tauschii genome assembly Aet v5.0 features greater sequence contiguity and improved annotation.</title>
        <authorList>
            <person name="Wang L."/>
            <person name="Zhu T."/>
            <person name="Rodriguez J.C."/>
            <person name="Deal K.R."/>
            <person name="Dubcovsky J."/>
            <person name="McGuire P.E."/>
            <person name="Lux T."/>
            <person name="Spannagl M."/>
            <person name="Mayer K.F.X."/>
            <person name="Baldrich P."/>
            <person name="Meyers B.C."/>
            <person name="Huo N."/>
            <person name="Gu Y.Q."/>
            <person name="Zhou H."/>
            <person name="Devos K.M."/>
            <person name="Bennetzen J.L."/>
            <person name="Unver T."/>
            <person name="Budak H."/>
            <person name="Gulick P.J."/>
            <person name="Galiba G."/>
            <person name="Kalapos B."/>
            <person name="Nelson D.R."/>
            <person name="Li P."/>
            <person name="You F.M."/>
            <person name="Luo M.C."/>
            <person name="Dvorak J."/>
        </authorList>
    </citation>
    <scope>NUCLEOTIDE SEQUENCE [LARGE SCALE GENOMIC DNA]</scope>
    <source>
        <strain evidence="1">cv. AL8/78</strain>
    </source>
</reference>